<keyword evidence="9" id="KW-1185">Reference proteome</keyword>
<dbReference type="SUPFAM" id="SSF52025">
    <property type="entry name" value="PA domain"/>
    <property type="match status" value="1"/>
</dbReference>
<evidence type="ECO:0000256" key="2">
    <source>
        <dbReference type="ARBA" id="ARBA00022670"/>
    </source>
</evidence>
<dbReference type="PATRIC" id="fig|104102.7.peg.1434"/>
<dbReference type="GeneID" id="89477230"/>
<dbReference type="InterPro" id="IPR007484">
    <property type="entry name" value="Peptidase_M28"/>
</dbReference>
<dbReference type="GO" id="GO:0008235">
    <property type="term" value="F:metalloexopeptidase activity"/>
    <property type="evidence" value="ECO:0007669"/>
    <property type="project" value="InterPro"/>
</dbReference>
<keyword evidence="4" id="KW-0732">Signal</keyword>
<dbReference type="PANTHER" id="PTHR12147">
    <property type="entry name" value="METALLOPEPTIDASE M28 FAMILY MEMBER"/>
    <property type="match status" value="1"/>
</dbReference>
<dbReference type="AlphaFoldDB" id="A0A095B4Y6"/>
<dbReference type="SUPFAM" id="SSF53187">
    <property type="entry name" value="Zn-dependent exopeptidases"/>
    <property type="match status" value="1"/>
</dbReference>
<dbReference type="Proteomes" id="UP000029448">
    <property type="component" value="Unassembled WGS sequence"/>
</dbReference>
<accession>A0A095B4Y6</accession>
<gene>
    <name evidence="8" type="ORF">AtDm6_1444</name>
</gene>
<evidence type="ECO:0000256" key="6">
    <source>
        <dbReference type="ARBA" id="ARBA00022833"/>
    </source>
</evidence>
<dbReference type="CDD" id="cd04821">
    <property type="entry name" value="PA_M28_1_2"/>
    <property type="match status" value="1"/>
</dbReference>
<evidence type="ECO:0000259" key="7">
    <source>
        <dbReference type="Pfam" id="PF04389"/>
    </source>
</evidence>
<keyword evidence="6" id="KW-0862">Zinc</keyword>
<dbReference type="GO" id="GO:0046872">
    <property type="term" value="F:metal ion binding"/>
    <property type="evidence" value="ECO:0007669"/>
    <property type="project" value="UniProtKB-KW"/>
</dbReference>
<evidence type="ECO:0000313" key="8">
    <source>
        <dbReference type="EMBL" id="KGB24033.1"/>
    </source>
</evidence>
<dbReference type="Pfam" id="PF04389">
    <property type="entry name" value="Peptidase_M28"/>
    <property type="match status" value="1"/>
</dbReference>
<comment type="caution">
    <text evidence="8">The sequence shown here is derived from an EMBL/GenBank/DDBJ whole genome shotgun (WGS) entry which is preliminary data.</text>
</comment>
<dbReference type="Gene3D" id="3.50.30.30">
    <property type="match status" value="1"/>
</dbReference>
<keyword evidence="2" id="KW-0645">Protease</keyword>
<reference evidence="8 9" key="1">
    <citation type="submission" date="2014-06" db="EMBL/GenBank/DDBJ databases">
        <title>Functional and comparative genomic analyses of the Drosophila gut microbiota identify candidate symbiosis factors.</title>
        <authorList>
            <person name="Newell P.D."/>
            <person name="Chaston J.M."/>
            <person name="Douglas A.E."/>
        </authorList>
    </citation>
    <scope>NUCLEOTIDE SEQUENCE [LARGE SCALE GENOMIC DNA]</scope>
    <source>
        <strain evidence="8 9">DmCS_006</strain>
    </source>
</reference>
<keyword evidence="1 8" id="KW-0031">Aminopeptidase</keyword>
<dbReference type="InterPro" id="IPR046450">
    <property type="entry name" value="PA_dom_sf"/>
</dbReference>
<dbReference type="InterPro" id="IPR045175">
    <property type="entry name" value="M28_fam"/>
</dbReference>
<dbReference type="PANTHER" id="PTHR12147:SF56">
    <property type="entry name" value="AMINOPEPTIDASE YDR415C-RELATED"/>
    <property type="match status" value="1"/>
</dbReference>
<proteinExistence type="predicted"/>
<evidence type="ECO:0000256" key="4">
    <source>
        <dbReference type="ARBA" id="ARBA00022729"/>
    </source>
</evidence>
<feature type="domain" description="Peptidase M28" evidence="7">
    <location>
        <begin position="338"/>
        <end position="555"/>
    </location>
</feature>
<protein>
    <submittedName>
        <fullName evidence="8">Aminopeptidase</fullName>
    </submittedName>
</protein>
<evidence type="ECO:0000256" key="3">
    <source>
        <dbReference type="ARBA" id="ARBA00022723"/>
    </source>
</evidence>
<sequence length="592" mass="64110">MMRSAAGIECTVDGQTARRQKVHHRKRRGGAGVYLAAGLAVWASSVVPQGLAAPVQDVSSSVYAPIDPQRMSDVMRVLASDAFEGRAPGTQGEERTVAWLIEQYQKIGLEPAGENGGWIQTVPLLRTRVGKPSVAKVSFPNQALTLQQNKDLYFSTVRPVKQIEIANVPMVFVGYGVHAPERGWDDFKGVDLKGKIAVFLINDPDFEATQQDAAYGRFAGRAMTYYGRWTYKYEEAARRGAIGALIVHDTPGASYGWQTVIAAGGESFDIVRNGKDQTVLMQGWISGDAATRLFSAAGLDLAEERVKARQTSFAPVTLKDAAFSLKAPVQTANLKSQNVLAKITGTKKPDQSVMFGAHWDAFGTSTNAQGQMVMRRGAIDDGSGIAGVLEIARAFKAGPAPGRTVVFAAWTAEERGLLGSVWYAAHPLVSLEKTAANFTMDVLQMAGPSRTAFMVGAGQNTVQEDVAAAARRQGRTMKPEAMPERGAFYRADHLPFARAGVPVVAMMDMAGYPDLLKGGVPAGKAWLEGYMACYHQACDAWSPTWDVRGAAEDVALLYRVGHDLAFSQKWPHWKDTSEFAGIRDASRAMRRD</sequence>
<keyword evidence="3" id="KW-0479">Metal-binding</keyword>
<dbReference type="EMBL" id="JOKM01000053">
    <property type="protein sequence ID" value="KGB24033.1"/>
    <property type="molecule type" value="Genomic_DNA"/>
</dbReference>
<dbReference type="GO" id="GO:0004177">
    <property type="term" value="F:aminopeptidase activity"/>
    <property type="evidence" value="ECO:0007669"/>
    <property type="project" value="UniProtKB-KW"/>
</dbReference>
<keyword evidence="5" id="KW-0378">Hydrolase</keyword>
<evidence type="ECO:0000256" key="5">
    <source>
        <dbReference type="ARBA" id="ARBA00022801"/>
    </source>
</evidence>
<name>A0A095B4Y6_9PROT</name>
<dbReference type="Gene3D" id="3.40.630.10">
    <property type="entry name" value="Zn peptidases"/>
    <property type="match status" value="1"/>
</dbReference>
<evidence type="ECO:0000313" key="9">
    <source>
        <dbReference type="Proteomes" id="UP000029448"/>
    </source>
</evidence>
<dbReference type="GO" id="GO:0006508">
    <property type="term" value="P:proteolysis"/>
    <property type="evidence" value="ECO:0007669"/>
    <property type="project" value="UniProtKB-KW"/>
</dbReference>
<evidence type="ECO:0000256" key="1">
    <source>
        <dbReference type="ARBA" id="ARBA00022438"/>
    </source>
</evidence>
<organism evidence="8 9">
    <name type="scientific">Acetobacter tropicalis</name>
    <dbReference type="NCBI Taxonomy" id="104102"/>
    <lineage>
        <taxon>Bacteria</taxon>
        <taxon>Pseudomonadati</taxon>
        <taxon>Pseudomonadota</taxon>
        <taxon>Alphaproteobacteria</taxon>
        <taxon>Acetobacterales</taxon>
        <taxon>Acetobacteraceae</taxon>
        <taxon>Acetobacter</taxon>
    </lineage>
</organism>
<dbReference type="STRING" id="104102.AtDm6_1444"/>
<dbReference type="RefSeq" id="WP_081939014.1">
    <property type="nucleotide sequence ID" value="NZ_JACAOJ010000027.1"/>
</dbReference>